<dbReference type="Gene3D" id="3.40.50.720">
    <property type="entry name" value="NAD(P)-binding Rossmann-like Domain"/>
    <property type="match status" value="1"/>
</dbReference>
<evidence type="ECO:0000313" key="3">
    <source>
        <dbReference type="EMBL" id="KAH6603780.1"/>
    </source>
</evidence>
<name>A0A9P8QIY5_9HYPO</name>
<organism evidence="3 4">
    <name type="scientific">Trichoderma cornu-damae</name>
    <dbReference type="NCBI Taxonomy" id="654480"/>
    <lineage>
        <taxon>Eukaryota</taxon>
        <taxon>Fungi</taxon>
        <taxon>Dikarya</taxon>
        <taxon>Ascomycota</taxon>
        <taxon>Pezizomycotina</taxon>
        <taxon>Sordariomycetes</taxon>
        <taxon>Hypocreomycetidae</taxon>
        <taxon>Hypocreales</taxon>
        <taxon>Hypocreaceae</taxon>
        <taxon>Trichoderma</taxon>
    </lineage>
</organism>
<protein>
    <submittedName>
        <fullName evidence="3">Nad dependent epimerase dehydratase family</fullName>
    </submittedName>
</protein>
<dbReference type="Pfam" id="PF01370">
    <property type="entry name" value="Epimerase"/>
    <property type="match status" value="1"/>
</dbReference>
<dbReference type="Proteomes" id="UP000827724">
    <property type="component" value="Unassembled WGS sequence"/>
</dbReference>
<dbReference type="InterPro" id="IPR016040">
    <property type="entry name" value="NAD(P)-bd_dom"/>
</dbReference>
<dbReference type="GO" id="GO:0004029">
    <property type="term" value="F:aldehyde dehydrogenase (NAD+) activity"/>
    <property type="evidence" value="ECO:0007669"/>
    <property type="project" value="TreeGrafter"/>
</dbReference>
<feature type="domain" description="NAD-dependent epimerase/dehydratase" evidence="1">
    <location>
        <begin position="159"/>
        <end position="241"/>
    </location>
</feature>
<accession>A0A9P8QIY5</accession>
<evidence type="ECO:0000313" key="4">
    <source>
        <dbReference type="Proteomes" id="UP000827724"/>
    </source>
</evidence>
<dbReference type="PANTHER" id="PTHR48079">
    <property type="entry name" value="PROTEIN YEEZ"/>
    <property type="match status" value="1"/>
</dbReference>
<dbReference type="GO" id="GO:0005737">
    <property type="term" value="C:cytoplasm"/>
    <property type="evidence" value="ECO:0007669"/>
    <property type="project" value="TreeGrafter"/>
</dbReference>
<dbReference type="AlphaFoldDB" id="A0A9P8QIY5"/>
<dbReference type="SUPFAM" id="SSF51735">
    <property type="entry name" value="NAD(P)-binding Rossmann-fold domains"/>
    <property type="match status" value="1"/>
</dbReference>
<dbReference type="PANTHER" id="PTHR48079:SF6">
    <property type="entry name" value="NAD(P)-BINDING DOMAIN-CONTAINING PROTEIN-RELATED"/>
    <property type="match status" value="1"/>
</dbReference>
<evidence type="ECO:0000259" key="2">
    <source>
        <dbReference type="Pfam" id="PF13460"/>
    </source>
</evidence>
<dbReference type="InterPro" id="IPR036291">
    <property type="entry name" value="NAD(P)-bd_dom_sf"/>
</dbReference>
<feature type="domain" description="NAD(P)-binding" evidence="2">
    <location>
        <begin position="10"/>
        <end position="97"/>
    </location>
</feature>
<sequence>MAPKKVLLTGATGYIGGSVLTQLLNSTHPDIKNFSYTVLVRKPEHVEYYKSLGITPILFENLDQAELLKKAAAGNDIVINTASATSSNGARALIEGLVERKKIAGEPVWFIHTSGTSSIANRPVSKIYTQEGAPFEFNDKTQDIHSYELKREEHEKYPQRTCDIAVVTAGEKFDVPTYILMSPTIYGTGTGVFKKRSIQVPFLARRALNKGYAEYIGDGTGVWDHAHIDDTAKLYELLLEKLFAHADVPSGRRGIYFAGNGRHSWKQVSDGIARAGYAAGVLKEAEARAIRLGDMVRDTPGGSEQFLELGFASRSVTNADLTREVLGWQPVKGEQDWERGFEEEVKAAMAA</sequence>
<proteinExistence type="predicted"/>
<reference evidence="3" key="1">
    <citation type="submission" date="2021-08" db="EMBL/GenBank/DDBJ databases">
        <title>Chromosome-Level Trichoderma cornu-damae using Hi-C Data.</title>
        <authorList>
            <person name="Kim C.S."/>
        </authorList>
    </citation>
    <scope>NUCLEOTIDE SEQUENCE</scope>
    <source>
        <strain evidence="3">KA19-0412C</strain>
    </source>
</reference>
<dbReference type="Pfam" id="PF13460">
    <property type="entry name" value="NAD_binding_10"/>
    <property type="match status" value="1"/>
</dbReference>
<evidence type="ECO:0000259" key="1">
    <source>
        <dbReference type="Pfam" id="PF01370"/>
    </source>
</evidence>
<dbReference type="InterPro" id="IPR001509">
    <property type="entry name" value="Epimerase_deHydtase"/>
</dbReference>
<dbReference type="InterPro" id="IPR051783">
    <property type="entry name" value="NAD(P)-dependent_oxidoreduct"/>
</dbReference>
<gene>
    <name evidence="3" type="ORF">Trco_007226</name>
</gene>
<keyword evidence="4" id="KW-1185">Reference proteome</keyword>
<dbReference type="EMBL" id="JAIWOZ010000006">
    <property type="protein sequence ID" value="KAH6603780.1"/>
    <property type="molecule type" value="Genomic_DNA"/>
</dbReference>
<comment type="caution">
    <text evidence="3">The sequence shown here is derived from an EMBL/GenBank/DDBJ whole genome shotgun (WGS) entry which is preliminary data.</text>
</comment>
<dbReference type="OrthoDB" id="10262413at2759"/>